<keyword evidence="1" id="KW-0812">Transmembrane</keyword>
<evidence type="ECO:0000313" key="2">
    <source>
        <dbReference type="EMBL" id="MBD8027883.1"/>
    </source>
</evidence>
<keyword evidence="1" id="KW-1133">Transmembrane helix</keyword>
<comment type="caution">
    <text evidence="2">The sequence shown here is derived from an EMBL/GenBank/DDBJ whole genome shotgun (WGS) entry which is preliminary data.</text>
</comment>
<keyword evidence="3" id="KW-1185">Reference proteome</keyword>
<evidence type="ECO:0000313" key="3">
    <source>
        <dbReference type="Proteomes" id="UP000640930"/>
    </source>
</evidence>
<feature type="transmembrane region" description="Helical" evidence="1">
    <location>
        <begin position="107"/>
        <end position="125"/>
    </location>
</feature>
<name>A0ABR8XF78_9BACL</name>
<feature type="transmembrane region" description="Helical" evidence="1">
    <location>
        <begin position="162"/>
        <end position="184"/>
    </location>
</feature>
<feature type="transmembrane region" description="Helical" evidence="1">
    <location>
        <begin position="227"/>
        <end position="248"/>
    </location>
</feature>
<dbReference type="Pfam" id="PF11299">
    <property type="entry name" value="DUF3100"/>
    <property type="match status" value="1"/>
</dbReference>
<organism evidence="2 3">
    <name type="scientific">Ureibacillus galli</name>
    <dbReference type="NCBI Taxonomy" id="2762222"/>
    <lineage>
        <taxon>Bacteria</taxon>
        <taxon>Bacillati</taxon>
        <taxon>Bacillota</taxon>
        <taxon>Bacilli</taxon>
        <taxon>Bacillales</taxon>
        <taxon>Caryophanaceae</taxon>
        <taxon>Ureibacillus</taxon>
    </lineage>
</organism>
<dbReference type="EMBL" id="JACSQA010000026">
    <property type="protein sequence ID" value="MBD8027883.1"/>
    <property type="molecule type" value="Genomic_DNA"/>
</dbReference>
<proteinExistence type="predicted"/>
<feature type="transmembrane region" description="Helical" evidence="1">
    <location>
        <begin position="35"/>
        <end position="57"/>
    </location>
</feature>
<dbReference type="Proteomes" id="UP000640930">
    <property type="component" value="Unassembled WGS sequence"/>
</dbReference>
<evidence type="ECO:0000256" key="1">
    <source>
        <dbReference type="SAM" id="Phobius"/>
    </source>
</evidence>
<dbReference type="InterPro" id="IPR021450">
    <property type="entry name" value="DUF3100"/>
</dbReference>
<feature type="transmembrane region" description="Helical" evidence="1">
    <location>
        <begin position="190"/>
        <end position="215"/>
    </location>
</feature>
<accession>A0ABR8XF78</accession>
<gene>
    <name evidence="2" type="ORF">H9636_14620</name>
</gene>
<feature type="transmembrane region" description="Helical" evidence="1">
    <location>
        <begin position="69"/>
        <end position="87"/>
    </location>
</feature>
<reference evidence="2 3" key="1">
    <citation type="submission" date="2020-08" db="EMBL/GenBank/DDBJ databases">
        <title>A Genomic Blueprint of the Chicken Gut Microbiome.</title>
        <authorList>
            <person name="Gilroy R."/>
            <person name="Ravi A."/>
            <person name="Getino M."/>
            <person name="Pursley I."/>
            <person name="Horton D.L."/>
            <person name="Alikhan N.-F."/>
            <person name="Baker D."/>
            <person name="Gharbi K."/>
            <person name="Hall N."/>
            <person name="Watson M."/>
            <person name="Adriaenssens E.M."/>
            <person name="Foster-Nyarko E."/>
            <person name="Jarju S."/>
            <person name="Secka A."/>
            <person name="Antonio M."/>
            <person name="Oren A."/>
            <person name="Chaudhuri R."/>
            <person name="La Ragione R.M."/>
            <person name="Hildebrand F."/>
            <person name="Pallen M.J."/>
        </authorList>
    </citation>
    <scope>NUCLEOTIDE SEQUENCE [LARGE SCALE GENOMIC DNA]</scope>
    <source>
        <strain evidence="2 3">Re31</strain>
    </source>
</reference>
<dbReference type="RefSeq" id="WP_191708303.1">
    <property type="nucleotide sequence ID" value="NZ_JACSQA010000026.1"/>
</dbReference>
<sequence length="289" mass="30623">MEGNAAGLWKDWKLHVLVLAIVCVTELIGQHSISVGVGIILLLPMLYAVIIGIAVYFTPLVTKKQSEKAETLVYITLTLLIAKFGVQAGPALPQLIEAGPALILQEIGNLGTILIALPVAILLGLKRESIGMTHSIGREPNLALITDKFGLSSPEGRGVMSMYIFGTVFGSIFLGLISGFLATATPLHPYSFAMATGVGSGSMAAASLGPLVAAFPDMADTITAFSGASNLLTSVTGLYASIFIGLPLTEKLYKVLTKRKNYSEPEIEMESTIVITEEVKEESKTKVVK</sequence>
<keyword evidence="1" id="KW-0472">Membrane</keyword>
<protein>
    <submittedName>
        <fullName evidence="2">DUF3100 domain-containing protein</fullName>
    </submittedName>
</protein>
<feature type="transmembrane region" description="Helical" evidence="1">
    <location>
        <begin position="12"/>
        <end position="29"/>
    </location>
</feature>